<feature type="non-terminal residue" evidence="1">
    <location>
        <position position="1"/>
    </location>
</feature>
<gene>
    <name evidence="1" type="ORF">PCOR1329_LOCUS62043</name>
</gene>
<accession>A0ABN9VYB9</accession>
<organism evidence="1 2">
    <name type="scientific">Prorocentrum cordatum</name>
    <dbReference type="NCBI Taxonomy" id="2364126"/>
    <lineage>
        <taxon>Eukaryota</taxon>
        <taxon>Sar</taxon>
        <taxon>Alveolata</taxon>
        <taxon>Dinophyceae</taxon>
        <taxon>Prorocentrales</taxon>
        <taxon>Prorocentraceae</taxon>
        <taxon>Prorocentrum</taxon>
    </lineage>
</organism>
<keyword evidence="2" id="KW-1185">Reference proteome</keyword>
<protein>
    <recommendedName>
        <fullName evidence="3">Mannosyltransferase</fullName>
    </recommendedName>
</protein>
<evidence type="ECO:0000313" key="1">
    <source>
        <dbReference type="EMBL" id="CAK0878197.1"/>
    </source>
</evidence>
<name>A0ABN9VYB9_9DINO</name>
<evidence type="ECO:0008006" key="3">
    <source>
        <dbReference type="Google" id="ProtNLM"/>
    </source>
</evidence>
<evidence type="ECO:0000313" key="2">
    <source>
        <dbReference type="Proteomes" id="UP001189429"/>
    </source>
</evidence>
<dbReference type="EMBL" id="CAUYUJ010017825">
    <property type="protein sequence ID" value="CAK0878197.1"/>
    <property type="molecule type" value="Genomic_DNA"/>
</dbReference>
<dbReference type="Proteomes" id="UP001189429">
    <property type="component" value="Unassembled WGS sequence"/>
</dbReference>
<sequence>GKERLWGEALDVTPPELAPPDVTSRRRLHKHARGVFRIRGAFPGRGRARTLPAPRTRRGARRVPAALPGLCTSSDCLAAPWPLCLASALPRTAWQLLGRFAWPLHFLGLLGSSLAALPGLCTSSDCLAAQAPLQVINVREAAAALRSDTPPPGWDGGAAVSVRLLVSIWPLFSSCSSPHALPLVSRLLLLPHSSVGASSGARACRRAWCSPGCVRARLELDLAALACAAARSCIPLSAGAGRVGVQGTWPCTWLCLIALLSFQKPGVNLTCR</sequence>
<proteinExistence type="predicted"/>
<reference evidence="1" key="1">
    <citation type="submission" date="2023-10" db="EMBL/GenBank/DDBJ databases">
        <authorList>
            <person name="Chen Y."/>
            <person name="Shah S."/>
            <person name="Dougan E. K."/>
            <person name="Thang M."/>
            <person name="Chan C."/>
        </authorList>
    </citation>
    <scope>NUCLEOTIDE SEQUENCE [LARGE SCALE GENOMIC DNA]</scope>
</reference>
<comment type="caution">
    <text evidence="1">The sequence shown here is derived from an EMBL/GenBank/DDBJ whole genome shotgun (WGS) entry which is preliminary data.</text>
</comment>